<dbReference type="CDD" id="cd14014">
    <property type="entry name" value="STKc_PknB_like"/>
    <property type="match status" value="1"/>
</dbReference>
<name>A0A518EKJ5_9BACT</name>
<evidence type="ECO:0000313" key="3">
    <source>
        <dbReference type="Proteomes" id="UP000320390"/>
    </source>
</evidence>
<dbReference type="OrthoDB" id="6111975at2"/>
<dbReference type="EC" id="2.7.11.1" evidence="2"/>
<evidence type="ECO:0000313" key="2">
    <source>
        <dbReference type="EMBL" id="QDV04615.1"/>
    </source>
</evidence>
<evidence type="ECO:0000259" key="1">
    <source>
        <dbReference type="PROSITE" id="PS50011"/>
    </source>
</evidence>
<dbReference type="EMBL" id="CP036434">
    <property type="protein sequence ID" value="QDV04615.1"/>
    <property type="molecule type" value="Genomic_DNA"/>
</dbReference>
<accession>A0A518EKJ5</accession>
<dbReference type="Pfam" id="PF00069">
    <property type="entry name" value="Pkinase"/>
    <property type="match status" value="1"/>
</dbReference>
<dbReference type="PROSITE" id="PS50011">
    <property type="entry name" value="PROTEIN_KINASE_DOM"/>
    <property type="match status" value="1"/>
</dbReference>
<sequence length="595" mass="63408">MTSTTTKDQAPGQGGADAIALQRVSAHLGDRYEIVERLSESLNQAVYRAVSRETGESVAIKRISPVEGRTSQFSRELHTLLRLDNDAIVRLLDLEQAPDGTGYLILEHCAGGSLRDAMRGARQSGQGWSTERAVEVILDVARGLEALHRAGHVHADIKPENVLFSREFLAGPPHRSSEGGVKLADFGLARASAMRAASGPNALSGTPAYMAPERFRGELNCASDLYSLGVLAYELLHGSLPFEGGAAEVVRAQRLGLPAFDAALPAPWPELLGLLLEPDEQWRLDDAQRLISLAEACPVSIGVAPMPVVWKPLPPASLGVLPGKDGEPGFVVGRGGITRYSDGAAVPVPFRQVDAFLESRSGVVWVAADNALYRSLDPGLARGWERIVELMEPTLSLTEITDAGRDSALLVLDVRRATAHAECGAQLWSVGIESHGAMARIVALGGDRLAIASGSLEPSIRIFEGAGKRVAEFQLPGIVWHMAAADTTTLHLDVVAGDRMRSLALALGSGRISPMPRSQSVALRAHSRAGRSLTVLRSGVLLEDDRPTPTHFALDPDDRVLQALQTSGSLLACVEREGTLLLGTSKPTLDPNPIV</sequence>
<keyword evidence="3" id="KW-1185">Reference proteome</keyword>
<reference evidence="2 3" key="1">
    <citation type="submission" date="2019-02" db="EMBL/GenBank/DDBJ databases">
        <title>Deep-cultivation of Planctomycetes and their phenomic and genomic characterization uncovers novel biology.</title>
        <authorList>
            <person name="Wiegand S."/>
            <person name="Jogler M."/>
            <person name="Boedeker C."/>
            <person name="Pinto D."/>
            <person name="Vollmers J."/>
            <person name="Rivas-Marin E."/>
            <person name="Kohn T."/>
            <person name="Peeters S.H."/>
            <person name="Heuer A."/>
            <person name="Rast P."/>
            <person name="Oberbeckmann S."/>
            <person name="Bunk B."/>
            <person name="Jeske O."/>
            <person name="Meyerdierks A."/>
            <person name="Storesund J.E."/>
            <person name="Kallscheuer N."/>
            <person name="Luecker S."/>
            <person name="Lage O.M."/>
            <person name="Pohl T."/>
            <person name="Merkel B.J."/>
            <person name="Hornburger P."/>
            <person name="Mueller R.-W."/>
            <person name="Bruemmer F."/>
            <person name="Labrenz M."/>
            <person name="Spormann A.M."/>
            <person name="Op den Camp H."/>
            <person name="Overmann J."/>
            <person name="Amann R."/>
            <person name="Jetten M.S.M."/>
            <person name="Mascher T."/>
            <person name="Medema M.H."/>
            <person name="Devos D.P."/>
            <person name="Kaster A.-K."/>
            <person name="Ovreas L."/>
            <person name="Rohde M."/>
            <person name="Galperin M.Y."/>
            <person name="Jogler C."/>
        </authorList>
    </citation>
    <scope>NUCLEOTIDE SEQUENCE [LARGE SCALE GENOMIC DNA]</scope>
    <source>
        <strain evidence="2 3">Poly30</strain>
    </source>
</reference>
<dbReference type="InterPro" id="IPR011009">
    <property type="entry name" value="Kinase-like_dom_sf"/>
</dbReference>
<dbReference type="GO" id="GO:0005737">
    <property type="term" value="C:cytoplasm"/>
    <property type="evidence" value="ECO:0007669"/>
    <property type="project" value="TreeGrafter"/>
</dbReference>
<keyword evidence="2" id="KW-0418">Kinase</keyword>
<dbReference type="InterPro" id="IPR000719">
    <property type="entry name" value="Prot_kinase_dom"/>
</dbReference>
<dbReference type="GO" id="GO:0004674">
    <property type="term" value="F:protein serine/threonine kinase activity"/>
    <property type="evidence" value="ECO:0007669"/>
    <property type="project" value="UniProtKB-EC"/>
</dbReference>
<dbReference type="AlphaFoldDB" id="A0A518EKJ5"/>
<keyword evidence="2" id="KW-0808">Transferase</keyword>
<dbReference type="Gene3D" id="1.10.510.10">
    <property type="entry name" value="Transferase(Phosphotransferase) domain 1"/>
    <property type="match status" value="1"/>
</dbReference>
<feature type="domain" description="Protein kinase" evidence="1">
    <location>
        <begin position="32"/>
        <end position="309"/>
    </location>
</feature>
<organism evidence="2 3">
    <name type="scientific">Saltatorellus ferox</name>
    <dbReference type="NCBI Taxonomy" id="2528018"/>
    <lineage>
        <taxon>Bacteria</taxon>
        <taxon>Pseudomonadati</taxon>
        <taxon>Planctomycetota</taxon>
        <taxon>Planctomycetia</taxon>
        <taxon>Planctomycetia incertae sedis</taxon>
        <taxon>Saltatorellus</taxon>
    </lineage>
</organism>
<dbReference type="PANTHER" id="PTHR24348:SF68">
    <property type="entry name" value="SERINE_THREONINE-PROTEIN KINASE ATG1C"/>
    <property type="match status" value="1"/>
</dbReference>
<dbReference type="GO" id="GO:0005524">
    <property type="term" value="F:ATP binding"/>
    <property type="evidence" value="ECO:0007669"/>
    <property type="project" value="InterPro"/>
</dbReference>
<dbReference type="SUPFAM" id="SSF56112">
    <property type="entry name" value="Protein kinase-like (PK-like)"/>
    <property type="match status" value="1"/>
</dbReference>
<dbReference type="Proteomes" id="UP000320390">
    <property type="component" value="Chromosome"/>
</dbReference>
<dbReference type="InterPro" id="IPR045269">
    <property type="entry name" value="Atg1-like"/>
</dbReference>
<protein>
    <submittedName>
        <fullName evidence="2">Serine/threonine-protein kinase PknL</fullName>
        <ecNumber evidence="2">2.7.11.1</ecNumber>
    </submittedName>
</protein>
<dbReference type="PANTHER" id="PTHR24348">
    <property type="entry name" value="SERINE/THREONINE-PROTEIN KINASE UNC-51-RELATED"/>
    <property type="match status" value="1"/>
</dbReference>
<dbReference type="RefSeq" id="WP_145194069.1">
    <property type="nucleotide sequence ID" value="NZ_CP036434.1"/>
</dbReference>
<gene>
    <name evidence="2" type="primary">pknL_1</name>
    <name evidence="2" type="ORF">Poly30_01060</name>
</gene>
<proteinExistence type="predicted"/>
<dbReference type="SMART" id="SM00220">
    <property type="entry name" value="S_TKc"/>
    <property type="match status" value="1"/>
</dbReference>